<reference evidence="1" key="1">
    <citation type="submission" date="2022-04" db="EMBL/GenBank/DDBJ databases">
        <title>Carnegiea gigantea Genome sequencing and assembly v2.</title>
        <authorList>
            <person name="Copetti D."/>
            <person name="Sanderson M.J."/>
            <person name="Burquez A."/>
            <person name="Wojciechowski M.F."/>
        </authorList>
    </citation>
    <scope>NUCLEOTIDE SEQUENCE</scope>
    <source>
        <strain evidence="1">SGP5-SGP5p</strain>
        <tissue evidence="1">Aerial part</tissue>
    </source>
</reference>
<comment type="caution">
    <text evidence="1">The sequence shown here is derived from an EMBL/GenBank/DDBJ whole genome shotgun (WGS) entry which is preliminary data.</text>
</comment>
<evidence type="ECO:0000313" key="1">
    <source>
        <dbReference type="EMBL" id="KAJ8425561.1"/>
    </source>
</evidence>
<gene>
    <name evidence="1" type="ORF">Cgig2_027537</name>
</gene>
<organism evidence="1 2">
    <name type="scientific">Carnegiea gigantea</name>
    <dbReference type="NCBI Taxonomy" id="171969"/>
    <lineage>
        <taxon>Eukaryota</taxon>
        <taxon>Viridiplantae</taxon>
        <taxon>Streptophyta</taxon>
        <taxon>Embryophyta</taxon>
        <taxon>Tracheophyta</taxon>
        <taxon>Spermatophyta</taxon>
        <taxon>Magnoliopsida</taxon>
        <taxon>eudicotyledons</taxon>
        <taxon>Gunneridae</taxon>
        <taxon>Pentapetalae</taxon>
        <taxon>Caryophyllales</taxon>
        <taxon>Cactineae</taxon>
        <taxon>Cactaceae</taxon>
        <taxon>Cactoideae</taxon>
        <taxon>Echinocereeae</taxon>
        <taxon>Carnegiea</taxon>
    </lineage>
</organism>
<sequence length="285" mass="33528">MWRAMVYCVTLRGWLVSLDRDRDGYSIMDWVKDAHAFLNKPPVERRPQFVSLSSHPPNKPSVKWPVNNDNDLIKMFDKWKGRKRISLPPPCPPKADFIKTQVRAKPQGKDVRVNARMGKVKMRMRMMMSLKNESMGMNSCKLQTLSTPQRITIRVGGDRRWGTIYTYDDNWSPKLISRVVETSKIFVYRISSHNILQTLSTPQRIAMRVGGNRRWGAIYTYDDNWSPKLISRVVETSKRFFTQYVKESKCLTIVSLRWLNKLEYACIFYQEEQVIKKQRKDLNTL</sequence>
<dbReference type="EMBL" id="JAKOGI010001451">
    <property type="protein sequence ID" value="KAJ8425561.1"/>
    <property type="molecule type" value="Genomic_DNA"/>
</dbReference>
<accession>A0A9Q1GRG9</accession>
<dbReference type="Proteomes" id="UP001153076">
    <property type="component" value="Unassembled WGS sequence"/>
</dbReference>
<keyword evidence="2" id="KW-1185">Reference proteome</keyword>
<dbReference type="AlphaFoldDB" id="A0A9Q1GRG9"/>
<protein>
    <submittedName>
        <fullName evidence="1">Uncharacterized protein</fullName>
    </submittedName>
</protein>
<evidence type="ECO:0000313" key="2">
    <source>
        <dbReference type="Proteomes" id="UP001153076"/>
    </source>
</evidence>
<name>A0A9Q1GRG9_9CARY</name>
<proteinExistence type="predicted"/>